<dbReference type="EMBL" id="JAHLPM010000012">
    <property type="protein sequence ID" value="MBU5439076.1"/>
    <property type="molecule type" value="Genomic_DNA"/>
</dbReference>
<gene>
    <name evidence="2" type="ORF">KQI42_13715</name>
</gene>
<dbReference type="InterPro" id="IPR025275">
    <property type="entry name" value="DUF4015"/>
</dbReference>
<evidence type="ECO:0000313" key="2">
    <source>
        <dbReference type="EMBL" id="MBU5439076.1"/>
    </source>
</evidence>
<dbReference type="Proteomes" id="UP000749471">
    <property type="component" value="Unassembled WGS sequence"/>
</dbReference>
<feature type="domain" description="DUF4015" evidence="1">
    <location>
        <begin position="67"/>
        <end position="390"/>
    </location>
</feature>
<proteinExistence type="predicted"/>
<dbReference type="RefSeq" id="WP_216520751.1">
    <property type="nucleotide sequence ID" value="NZ_JAHLPM010000012.1"/>
</dbReference>
<dbReference type="GO" id="GO:0016787">
    <property type="term" value="F:hydrolase activity"/>
    <property type="evidence" value="ECO:0007669"/>
    <property type="project" value="UniProtKB-KW"/>
</dbReference>
<name>A0ABS6E8B4_9FIRM</name>
<keyword evidence="3" id="KW-1185">Reference proteome</keyword>
<comment type="caution">
    <text evidence="2">The sequence shown here is derived from an EMBL/GenBank/DDBJ whole genome shotgun (WGS) entry which is preliminary data.</text>
</comment>
<evidence type="ECO:0000259" key="1">
    <source>
        <dbReference type="Pfam" id="PF13200"/>
    </source>
</evidence>
<sequence>MQNNKMKEISIFIIAIIITFIFIGNNKSYAAASKKKDSIQDIITEVDYLMQPSTNWASYKEKVAVKGIYMTGHTIGLKSRFDELINFIDESEINAVIIDIKDDKGEITYKSDLAFASEIGADEIVKVKDFSEVMSILNDKNIYPIARIVTFKDRIAASKRPDLAVKAKDGSVWRDNKGDAWLNPYNKDSWEYPIKIAEEAALKGFKEIQFDYVRFPTDGKRSLIDYGKAGQEMLMQDAIAGFLKYARERLEPLGVYVSADVFGLVTTVEDDMGLGQHLETLATSVDILCPMVYPSHYALGSYGVKYPDADPYQIIHTSMSKAKERIDNINTTENKAILRPWLQDFSAPWLKKQYGPHYTPYGPEQIKAQIKATYDSNLEEWIFWNAGNRYTKDGYERNN</sequence>
<reference evidence="2 3" key="1">
    <citation type="submission" date="2021-06" db="EMBL/GenBank/DDBJ databases">
        <authorList>
            <person name="Sun Q."/>
            <person name="Li D."/>
        </authorList>
    </citation>
    <scope>NUCLEOTIDE SEQUENCE [LARGE SCALE GENOMIC DNA]</scope>
    <source>
        <strain evidence="2 3">MSJ-40</strain>
    </source>
</reference>
<keyword evidence="2" id="KW-0378">Hydrolase</keyword>
<evidence type="ECO:0000313" key="3">
    <source>
        <dbReference type="Proteomes" id="UP000749471"/>
    </source>
</evidence>
<accession>A0ABS6E8B4</accession>
<protein>
    <submittedName>
        <fullName evidence="2">Glycoside hydrolase</fullName>
    </submittedName>
</protein>
<organism evidence="2 3">
    <name type="scientific">Tissierella simiarum</name>
    <dbReference type="NCBI Taxonomy" id="2841534"/>
    <lineage>
        <taxon>Bacteria</taxon>
        <taxon>Bacillati</taxon>
        <taxon>Bacillota</taxon>
        <taxon>Tissierellia</taxon>
        <taxon>Tissierellales</taxon>
        <taxon>Tissierellaceae</taxon>
        <taxon>Tissierella</taxon>
    </lineage>
</organism>
<dbReference type="Pfam" id="PF13200">
    <property type="entry name" value="DUF4015"/>
    <property type="match status" value="1"/>
</dbReference>